<name>A0A1H1PFP6_9PSED</name>
<dbReference type="AlphaFoldDB" id="A0A1H1PFP6"/>
<gene>
    <name evidence="1" type="ORF">SAMN05216598_0506</name>
</gene>
<sequence length="104" mass="11823">MGEDVIVSLAKLLTVDDLAQILGRTAGTIKNQHSRNPSRLPPVCRIPGAKRLLWRQEDVECWLQRHVVQLDTIELVDPMVKRKPGRPRKSEQFVRNSVVGARYA</sequence>
<reference evidence="2" key="1">
    <citation type="submission" date="2016-10" db="EMBL/GenBank/DDBJ databases">
        <authorList>
            <person name="Varghese N."/>
            <person name="Submissions S."/>
        </authorList>
    </citation>
    <scope>NUCLEOTIDE SEQUENCE [LARGE SCALE GENOMIC DNA]</scope>
    <source>
        <strain evidence="2">ATCC 23835</strain>
    </source>
</reference>
<evidence type="ECO:0000313" key="1">
    <source>
        <dbReference type="EMBL" id="SDS09900.1"/>
    </source>
</evidence>
<evidence type="ECO:0008006" key="3">
    <source>
        <dbReference type="Google" id="ProtNLM"/>
    </source>
</evidence>
<dbReference type="EMBL" id="LT629777">
    <property type="protein sequence ID" value="SDS09900.1"/>
    <property type="molecule type" value="Genomic_DNA"/>
</dbReference>
<dbReference type="Proteomes" id="UP000199524">
    <property type="component" value="Chromosome I"/>
</dbReference>
<evidence type="ECO:0000313" key="2">
    <source>
        <dbReference type="Proteomes" id="UP000199524"/>
    </source>
</evidence>
<proteinExistence type="predicted"/>
<organism evidence="1 2">
    <name type="scientific">Pseudomonas asplenii</name>
    <dbReference type="NCBI Taxonomy" id="53407"/>
    <lineage>
        <taxon>Bacteria</taxon>
        <taxon>Pseudomonadati</taxon>
        <taxon>Pseudomonadota</taxon>
        <taxon>Gammaproteobacteria</taxon>
        <taxon>Pseudomonadales</taxon>
        <taxon>Pseudomonadaceae</taxon>
        <taxon>Pseudomonas</taxon>
    </lineage>
</organism>
<keyword evidence="2" id="KW-1185">Reference proteome</keyword>
<protein>
    <recommendedName>
        <fullName evidence="3">Helix-turn-helix domain-containing protein</fullName>
    </recommendedName>
</protein>
<accession>A0A1H1PFP6</accession>